<dbReference type="EMBL" id="QXNG01000123">
    <property type="protein sequence ID" value="THA11931.1"/>
    <property type="molecule type" value="Genomic_DNA"/>
</dbReference>
<reference evidence="1 2" key="1">
    <citation type="journal article" date="2019" name="Vet. Microbiol.">
        <title>Development of multi locus sequence typing (MLST) of Rodentibacter pneumotropicus.</title>
        <authorList>
            <person name="Adhikary S."/>
            <person name="Bisgaard M."/>
            <person name="Boot R."/>
            <person name="Benga L."/>
            <person name="Nicklas W."/>
            <person name="Christensen H."/>
        </authorList>
    </citation>
    <scope>NUCLEOTIDE SEQUENCE [LARGE SCALE GENOMIC DNA]</scope>
    <source>
        <strain evidence="1 2">1596_07</strain>
    </source>
</reference>
<comment type="caution">
    <text evidence="1">The sequence shown here is derived from an EMBL/GenBank/DDBJ whole genome shotgun (WGS) entry which is preliminary data.</text>
</comment>
<name>A0A4S2PBE9_9PAST</name>
<protein>
    <submittedName>
        <fullName evidence="1">Uncharacterized protein</fullName>
    </submittedName>
</protein>
<dbReference type="RefSeq" id="WP_136125111.1">
    <property type="nucleotide sequence ID" value="NZ_CAJUGY010000032.1"/>
</dbReference>
<dbReference type="AlphaFoldDB" id="A0A4S2PBE9"/>
<accession>A0A4S2PBE9</accession>
<organism evidence="1 2">
    <name type="scientific">Rodentibacter pneumotropicus</name>
    <dbReference type="NCBI Taxonomy" id="758"/>
    <lineage>
        <taxon>Bacteria</taxon>
        <taxon>Pseudomonadati</taxon>
        <taxon>Pseudomonadota</taxon>
        <taxon>Gammaproteobacteria</taxon>
        <taxon>Pasteurellales</taxon>
        <taxon>Pasteurellaceae</taxon>
        <taxon>Rodentibacter</taxon>
    </lineage>
</organism>
<sequence length="96" mass="10703">MAMKKTIIEMIEKCVGGKPAVASFLVGRETLDNTEISTLQFQELSARGVLYAMLAKSLQDGEITPNEEDKLRRVLDKHLTATQLSVESVILLNKRQ</sequence>
<dbReference type="Proteomes" id="UP000310576">
    <property type="component" value="Unassembled WGS sequence"/>
</dbReference>
<proteinExistence type="predicted"/>
<evidence type="ECO:0000313" key="1">
    <source>
        <dbReference type="EMBL" id="THA11931.1"/>
    </source>
</evidence>
<gene>
    <name evidence="1" type="ORF">D3M76_10645</name>
</gene>
<evidence type="ECO:0000313" key="2">
    <source>
        <dbReference type="Proteomes" id="UP000310576"/>
    </source>
</evidence>